<dbReference type="InterPro" id="IPR000873">
    <property type="entry name" value="AMP-dep_synth/lig_dom"/>
</dbReference>
<accession>A0ABV8F8T0</accession>
<comment type="caution">
    <text evidence="3">The sequence shown here is derived from an EMBL/GenBank/DDBJ whole genome shotgun (WGS) entry which is preliminary data.</text>
</comment>
<dbReference type="PANTHER" id="PTHR22754">
    <property type="entry name" value="DISCO-INTERACTING PROTEIN 2 DIP2 -RELATED"/>
    <property type="match status" value="1"/>
</dbReference>
<dbReference type="Gene3D" id="3.30.300.30">
    <property type="match status" value="1"/>
</dbReference>
<comment type="similarity">
    <text evidence="1">Belongs to the ATP-dependent AMP-binding enzyme family.</text>
</comment>
<dbReference type="Gene3D" id="3.40.50.12780">
    <property type="entry name" value="N-terminal domain of ligase-like"/>
    <property type="match status" value="1"/>
</dbReference>
<evidence type="ECO:0000256" key="1">
    <source>
        <dbReference type="ARBA" id="ARBA00006432"/>
    </source>
</evidence>
<name>A0ABV8F8T0_9ACTN</name>
<dbReference type="InterPro" id="IPR045851">
    <property type="entry name" value="AMP-bd_C_sf"/>
</dbReference>
<dbReference type="InterPro" id="IPR042099">
    <property type="entry name" value="ANL_N_sf"/>
</dbReference>
<dbReference type="PANTHER" id="PTHR22754:SF32">
    <property type="entry name" value="DISCO-INTERACTING PROTEIN 2"/>
    <property type="match status" value="1"/>
</dbReference>
<proteinExistence type="inferred from homology"/>
<protein>
    <submittedName>
        <fullName evidence="3">AMP-binding protein</fullName>
    </submittedName>
</protein>
<sequence>MRNESIFDAIVEQVEERPCQNAVVLEDGDGREHHIGYLELHLLATSLAAWLQSVCRPGDRVLLCYPTGIEFTRSLLACLYADVVPVPVPLPGRTDHHLSTITGIALDAEACLVLTDAAHSDEVYVWLTHDDLGIHECVATDVIEFEDASDWVEPLRKGEDQALLQYTVGPGGGPIGITVSHANVLHNCALIAAAYGLGSGVRSGGWLPLHHSMGLIALLLAPLISGGTAVLMPPETFCADPIRWLRLIDRHDVRFSVSPTFGYGLCVSEITDDQLAGLDLSRWRHALLVEMTGASPAEARTVELFAERLRTAGLRAEALRTSYGLAEATLLTAVGAPGGAVEARCFDSRALDRNLLIPTSDTQGPRLLGLGVVPEPDLRIVDPVTAGALPEGRIGEIWVRGPRVVPGYWRKERLTGERFDQVTADGEKGFVRSGNLGAIVRGELYVTGLMRDVSRYGGRYLDLGRVERAIVGGGSIVACSAFPAPADRDEIIVVAQPARAETDEGSSPLIREVRDILALRFGVHRTKVVLVKPGQVQVMPDGEVNRQLTRELFVANALDIVYADVAREFFFEEVAALPGTREAEGSALT</sequence>
<dbReference type="Proteomes" id="UP001595698">
    <property type="component" value="Unassembled WGS sequence"/>
</dbReference>
<evidence type="ECO:0000259" key="2">
    <source>
        <dbReference type="Pfam" id="PF00501"/>
    </source>
</evidence>
<organism evidence="3 4">
    <name type="scientific">Streptosporangium jomthongense</name>
    <dbReference type="NCBI Taxonomy" id="1193683"/>
    <lineage>
        <taxon>Bacteria</taxon>
        <taxon>Bacillati</taxon>
        <taxon>Actinomycetota</taxon>
        <taxon>Actinomycetes</taxon>
        <taxon>Streptosporangiales</taxon>
        <taxon>Streptosporangiaceae</taxon>
        <taxon>Streptosporangium</taxon>
    </lineage>
</organism>
<dbReference type="Pfam" id="PF00501">
    <property type="entry name" value="AMP-binding"/>
    <property type="match status" value="1"/>
</dbReference>
<gene>
    <name evidence="3" type="ORF">ACFOYY_33615</name>
</gene>
<evidence type="ECO:0000313" key="3">
    <source>
        <dbReference type="EMBL" id="MFC3985107.1"/>
    </source>
</evidence>
<dbReference type="RefSeq" id="WP_352015726.1">
    <property type="nucleotide sequence ID" value="NZ_JBHSBC010000041.1"/>
</dbReference>
<evidence type="ECO:0000313" key="4">
    <source>
        <dbReference type="Proteomes" id="UP001595698"/>
    </source>
</evidence>
<keyword evidence="4" id="KW-1185">Reference proteome</keyword>
<reference evidence="4" key="1">
    <citation type="journal article" date="2019" name="Int. J. Syst. Evol. Microbiol.">
        <title>The Global Catalogue of Microorganisms (GCM) 10K type strain sequencing project: providing services to taxonomists for standard genome sequencing and annotation.</title>
        <authorList>
            <consortium name="The Broad Institute Genomics Platform"/>
            <consortium name="The Broad Institute Genome Sequencing Center for Infectious Disease"/>
            <person name="Wu L."/>
            <person name="Ma J."/>
        </authorList>
    </citation>
    <scope>NUCLEOTIDE SEQUENCE [LARGE SCALE GENOMIC DNA]</scope>
    <source>
        <strain evidence="4">TBRC 7912</strain>
    </source>
</reference>
<dbReference type="SUPFAM" id="SSF56801">
    <property type="entry name" value="Acetyl-CoA synthetase-like"/>
    <property type="match status" value="1"/>
</dbReference>
<feature type="domain" description="AMP-dependent synthetase/ligase" evidence="2">
    <location>
        <begin position="12"/>
        <end position="409"/>
    </location>
</feature>
<dbReference type="EMBL" id="JBHSBC010000041">
    <property type="protein sequence ID" value="MFC3985107.1"/>
    <property type="molecule type" value="Genomic_DNA"/>
</dbReference>